<proteinExistence type="predicted"/>
<dbReference type="Pfam" id="PF08659">
    <property type="entry name" value="KR"/>
    <property type="match status" value="1"/>
</dbReference>
<dbReference type="RefSeq" id="WP_104207060.1">
    <property type="nucleotide sequence ID" value="NZ_PHHC01000100.1"/>
</dbReference>
<dbReference type="InterPro" id="IPR057326">
    <property type="entry name" value="KR_dom"/>
</dbReference>
<dbReference type="SUPFAM" id="SSF53901">
    <property type="entry name" value="Thiolase-like"/>
    <property type="match status" value="1"/>
</dbReference>
<dbReference type="Gene3D" id="3.40.47.10">
    <property type="match status" value="1"/>
</dbReference>
<dbReference type="InterPro" id="IPR036291">
    <property type="entry name" value="NAD(P)-bd_dom_sf"/>
</dbReference>
<dbReference type="InterPro" id="IPR020806">
    <property type="entry name" value="PKS_PP-bd"/>
</dbReference>
<accession>A0A2S5R8F6</accession>
<protein>
    <submittedName>
        <fullName evidence="6">Polyketide synthase PksL</fullName>
    </submittedName>
</protein>
<dbReference type="AlphaFoldDB" id="A0A2S5R8F6"/>
<dbReference type="SMART" id="SM00825">
    <property type="entry name" value="PKS_KS"/>
    <property type="match status" value="1"/>
</dbReference>
<dbReference type="SMART" id="SM00823">
    <property type="entry name" value="PKS_PP"/>
    <property type="match status" value="1"/>
</dbReference>
<keyword evidence="1" id="KW-0596">Phosphopantetheine</keyword>
<dbReference type="InterPro" id="IPR036736">
    <property type="entry name" value="ACP-like_sf"/>
</dbReference>
<dbReference type="SUPFAM" id="SSF51735">
    <property type="entry name" value="NAD(P)-binding Rossmann-fold domains"/>
    <property type="match status" value="1"/>
</dbReference>
<dbReference type="Pfam" id="PF02801">
    <property type="entry name" value="Ketoacyl-synt_C"/>
    <property type="match status" value="1"/>
</dbReference>
<feature type="domain" description="Ketosynthase family 3 (KS3)" evidence="5">
    <location>
        <begin position="5"/>
        <end position="430"/>
    </location>
</feature>
<reference evidence="6 7" key="1">
    <citation type="submission" date="2017-11" db="EMBL/GenBank/DDBJ databases">
        <title>Comparative genomic analysis of Holospora spp., intranuclear symbionts of paramecia.</title>
        <authorList>
            <person name="Garushyants S.K."/>
            <person name="Beliavskaya A."/>
            <person name="Malko D.B."/>
            <person name="Logacheva M.D."/>
            <person name="Rautian M.S."/>
            <person name="Gelfand M.S."/>
        </authorList>
    </citation>
    <scope>NUCLEOTIDE SEQUENCE [LARGE SCALE GENOMIC DNA]</scope>
    <source>
        <strain evidence="7">02AZ16</strain>
    </source>
</reference>
<evidence type="ECO:0000259" key="4">
    <source>
        <dbReference type="PROSITE" id="PS50075"/>
    </source>
</evidence>
<dbReference type="PANTHER" id="PTHR43775">
    <property type="entry name" value="FATTY ACID SYNTHASE"/>
    <property type="match status" value="1"/>
</dbReference>
<gene>
    <name evidence="6" type="ORF">HCUR_01093</name>
</gene>
<keyword evidence="7" id="KW-1185">Reference proteome</keyword>
<name>A0A2S5R8F6_9PROT</name>
<dbReference type="OrthoDB" id="9778690at2"/>
<dbReference type="Gene3D" id="1.10.1200.10">
    <property type="entry name" value="ACP-like"/>
    <property type="match status" value="1"/>
</dbReference>
<dbReference type="PROSITE" id="PS52004">
    <property type="entry name" value="KS3_2"/>
    <property type="match status" value="1"/>
</dbReference>
<sequence>MSESSSKIAIVGFSGQFPNSQNVEALWSNIFSDKDCLTEYTRDQINKYHQDLGLVDFKNYRFVVGEPQGMKEFDAAFFGINPQEATFMDPQHRKFLEISYQALEHAGYNPLQMREQVGVFASQGVNTYLLSNIIDSGLWDERYQETAIYGCGYDYLATRVSYMLNLTGPSYTVQSGCSGSLLAVHLAVQSLLSYECDAALAGGVSILTPTDAGYLYKENGILSESGRCKPFDDNADGTIFTNGYGAVVLKRLDDAIADGDKIYATIISSSINNDGNKKMSYAAPSATGQKSAIRSALLFSGICPSTIGYIECHGTGTKIGDPIEVEALSSVYLNESQGNAINTVLGSVKSNIGHLNSAAGIAGLLKVVGSLVHHKKPGTIHFKKLNKQLEGMPFRVLTKTEEWKASKEPRRAALSSFGVGGTNVHLILEEYKEPQNNDNTKNVEFLFLLSAKTHKSLVNAIEKWKYFLNNQKELNLAAIFYTLAVGRPAFEYRYCIKIKNKQELYAALTQPEIIKATLTNEQYKAKKHNLDDIKKAFLEGKEVDWEDYFTENKRTALPVYEFEKEQYWLDINLDHKSYISFRNHKNPDMSKWFYTLEYVERDRKDTDRDENQSKIIWVIESKEDISSYLRSKENLCKVITLNISQFKNKDDYLRLLQSCLPQQLPDGIVHAGLLNVFNFDDENAIKYGLFNLMHLIQALSSYKSDFKTKISIITKNLTNITPNEPIEPLKATIFGISRTLNKEYDHECCVIDIDSVHVKNYKLSKDIIYSDEEFIVYRGWQRFVESYRNVSLTPNLNNLEQGTYIITGGIGYFGLEIAHLISKNCPGSKFVLISRSSLPSKDEWGQMIQKLGDNHGLTKKIQKIKLIEKNLCNVVIEQGNVADYEFMSFIFKKHATNNAIKGVVHAAGVVESSILDRKTEESFNSLFDAKVWGSINIVKILANISQPNFVILCSSMNSMIGGLGQADNTASTAFVDHFARYCRSQGMENVFALNWGAVNQSKKREFESLPEFRGLSEEHLKNRMTDEETKAAFLKILLSGSNWPRVVVSTIDLNTVLKEWNNVSTKRSLTREVQVPLKKRDSIEVIKNNDFISPVDLFEEKISYYLSEILGIDKVSMDDNFFDLGGHSLSAIRLNEKIKKDFGISLHAMTIYEYPIVKEMAQFIREKVQSKQSVS</sequence>
<dbReference type="InterPro" id="IPR014030">
    <property type="entry name" value="Ketoacyl_synth_N"/>
</dbReference>
<dbReference type="Pfam" id="PF00550">
    <property type="entry name" value="PP-binding"/>
    <property type="match status" value="1"/>
</dbReference>
<evidence type="ECO:0000256" key="1">
    <source>
        <dbReference type="ARBA" id="ARBA00022450"/>
    </source>
</evidence>
<dbReference type="InterPro" id="IPR016039">
    <property type="entry name" value="Thiolase-like"/>
</dbReference>
<evidence type="ECO:0000259" key="5">
    <source>
        <dbReference type="PROSITE" id="PS52004"/>
    </source>
</evidence>
<dbReference type="PROSITE" id="PS50075">
    <property type="entry name" value="CARRIER"/>
    <property type="match status" value="1"/>
</dbReference>
<dbReference type="Pfam" id="PF00109">
    <property type="entry name" value="ketoacyl-synt"/>
    <property type="match status" value="1"/>
</dbReference>
<dbReference type="Proteomes" id="UP000239425">
    <property type="component" value="Unassembled WGS sequence"/>
</dbReference>
<feature type="domain" description="Carrier" evidence="4">
    <location>
        <begin position="1093"/>
        <end position="1168"/>
    </location>
</feature>
<dbReference type="InterPro" id="IPR013968">
    <property type="entry name" value="PKS_KR"/>
</dbReference>
<evidence type="ECO:0000256" key="3">
    <source>
        <dbReference type="ARBA" id="ARBA00022679"/>
    </source>
</evidence>
<evidence type="ECO:0000256" key="2">
    <source>
        <dbReference type="ARBA" id="ARBA00022553"/>
    </source>
</evidence>
<dbReference type="EMBL" id="PHHC01000100">
    <property type="protein sequence ID" value="PPE03462.1"/>
    <property type="molecule type" value="Genomic_DNA"/>
</dbReference>
<dbReference type="Pfam" id="PF22621">
    <property type="entry name" value="CurL-like_PKS_C"/>
    <property type="match status" value="1"/>
</dbReference>
<dbReference type="InterPro" id="IPR050091">
    <property type="entry name" value="PKS_NRPS_Biosynth_Enz"/>
</dbReference>
<comment type="caution">
    <text evidence="6">The sequence shown here is derived from an EMBL/GenBank/DDBJ whole genome shotgun (WGS) entry which is preliminary data.</text>
</comment>
<organism evidence="6 7">
    <name type="scientific">Holospora curviuscula</name>
    <dbReference type="NCBI Taxonomy" id="1082868"/>
    <lineage>
        <taxon>Bacteria</taxon>
        <taxon>Pseudomonadati</taxon>
        <taxon>Pseudomonadota</taxon>
        <taxon>Alphaproteobacteria</taxon>
        <taxon>Holosporales</taxon>
        <taxon>Holosporaceae</taxon>
        <taxon>Holospora</taxon>
    </lineage>
</organism>
<keyword evidence="2" id="KW-0597">Phosphoprotein</keyword>
<dbReference type="SUPFAM" id="SSF47336">
    <property type="entry name" value="ACP-like"/>
    <property type="match status" value="1"/>
</dbReference>
<dbReference type="GO" id="GO:0031177">
    <property type="term" value="F:phosphopantetheine binding"/>
    <property type="evidence" value="ECO:0007669"/>
    <property type="project" value="InterPro"/>
</dbReference>
<dbReference type="Gene3D" id="3.40.50.720">
    <property type="entry name" value="NAD(P)-binding Rossmann-like Domain"/>
    <property type="match status" value="1"/>
</dbReference>
<dbReference type="InterPro" id="IPR009081">
    <property type="entry name" value="PP-bd_ACP"/>
</dbReference>
<dbReference type="SMART" id="SM01294">
    <property type="entry name" value="PKS_PP_betabranch"/>
    <property type="match status" value="1"/>
</dbReference>
<dbReference type="GO" id="GO:0004312">
    <property type="term" value="F:fatty acid synthase activity"/>
    <property type="evidence" value="ECO:0007669"/>
    <property type="project" value="TreeGrafter"/>
</dbReference>
<dbReference type="InterPro" id="IPR020841">
    <property type="entry name" value="PKS_Beta-ketoAc_synthase_dom"/>
</dbReference>
<evidence type="ECO:0000313" key="7">
    <source>
        <dbReference type="Proteomes" id="UP000239425"/>
    </source>
</evidence>
<dbReference type="SMART" id="SM00822">
    <property type="entry name" value="PKS_KR"/>
    <property type="match status" value="1"/>
</dbReference>
<dbReference type="PANTHER" id="PTHR43775:SF51">
    <property type="entry name" value="INACTIVE PHENOLPHTHIOCEROL SYNTHESIS POLYKETIDE SYNTHASE TYPE I PKS1-RELATED"/>
    <property type="match status" value="1"/>
</dbReference>
<dbReference type="GO" id="GO:0006633">
    <property type="term" value="P:fatty acid biosynthetic process"/>
    <property type="evidence" value="ECO:0007669"/>
    <property type="project" value="TreeGrafter"/>
</dbReference>
<dbReference type="InterPro" id="IPR014031">
    <property type="entry name" value="Ketoacyl_synth_C"/>
</dbReference>
<dbReference type="CDD" id="cd00833">
    <property type="entry name" value="PKS"/>
    <property type="match status" value="1"/>
</dbReference>
<dbReference type="Gene3D" id="1.10.1240.100">
    <property type="match status" value="1"/>
</dbReference>
<evidence type="ECO:0000313" key="6">
    <source>
        <dbReference type="EMBL" id="PPE03462.1"/>
    </source>
</evidence>
<keyword evidence="3" id="KW-0808">Transferase</keyword>